<organism evidence="3 4">
    <name type="scientific">Aquatica leii</name>
    <dbReference type="NCBI Taxonomy" id="1421715"/>
    <lineage>
        <taxon>Eukaryota</taxon>
        <taxon>Metazoa</taxon>
        <taxon>Ecdysozoa</taxon>
        <taxon>Arthropoda</taxon>
        <taxon>Hexapoda</taxon>
        <taxon>Insecta</taxon>
        <taxon>Pterygota</taxon>
        <taxon>Neoptera</taxon>
        <taxon>Endopterygota</taxon>
        <taxon>Coleoptera</taxon>
        <taxon>Polyphaga</taxon>
        <taxon>Elateriformia</taxon>
        <taxon>Elateroidea</taxon>
        <taxon>Lampyridae</taxon>
        <taxon>Luciolinae</taxon>
        <taxon>Aquatica</taxon>
    </lineage>
</organism>
<dbReference type="Gene3D" id="1.10.10.60">
    <property type="entry name" value="Homeodomain-like"/>
    <property type="match status" value="1"/>
</dbReference>
<accession>A0AAN7Q1J1</accession>
<feature type="compositionally biased region" description="Polar residues" evidence="1">
    <location>
        <begin position="190"/>
        <end position="204"/>
    </location>
</feature>
<feature type="region of interest" description="Disordered" evidence="1">
    <location>
        <begin position="175"/>
        <end position="212"/>
    </location>
</feature>
<dbReference type="Pfam" id="PF13837">
    <property type="entry name" value="Myb_DNA-bind_4"/>
    <property type="match status" value="1"/>
</dbReference>
<protein>
    <recommendedName>
        <fullName evidence="2">Myb/SANT-like DNA-binding domain-containing protein</fullName>
    </recommendedName>
</protein>
<dbReference type="Proteomes" id="UP001353858">
    <property type="component" value="Unassembled WGS sequence"/>
</dbReference>
<dbReference type="PANTHER" id="PTHR47595:SF1">
    <property type="entry name" value="MYB_SANT-LIKE DNA-BINDING DOMAIN-CONTAINING PROTEIN"/>
    <property type="match status" value="1"/>
</dbReference>
<evidence type="ECO:0000259" key="2">
    <source>
        <dbReference type="Pfam" id="PF13837"/>
    </source>
</evidence>
<sequence>MNNQFNDFENYDYTIINDNYVSTDGYDRNNYKTITELAGRNPAHVLVEVDNTYENEEICNNFNWTHNPTLLLLDEYHKRATRFRNPKIKKKTLWEEISQVMINHGNSVDRVMLDRKMRNMKSTFNKIKDNNKKTRTGRGRVSYEYFEKLNEIFAEDKIVNISNVISSTILLPETPTEQPRKIDFPESPRSGFSGSVLITLNTPSNDRKKQKH</sequence>
<evidence type="ECO:0000313" key="4">
    <source>
        <dbReference type="Proteomes" id="UP001353858"/>
    </source>
</evidence>
<name>A0AAN7Q1J1_9COLE</name>
<dbReference type="InterPro" id="IPR044822">
    <property type="entry name" value="Myb_DNA-bind_4"/>
</dbReference>
<reference evidence="4" key="1">
    <citation type="submission" date="2023-01" db="EMBL/GenBank/DDBJ databases">
        <title>Key to firefly adult light organ development and bioluminescence: homeobox transcription factors regulate luciferase expression and transportation to peroxisome.</title>
        <authorList>
            <person name="Fu X."/>
        </authorList>
    </citation>
    <scope>NUCLEOTIDE SEQUENCE [LARGE SCALE GENOMIC DNA]</scope>
</reference>
<feature type="domain" description="Myb/SANT-like DNA-binding" evidence="2">
    <location>
        <begin position="63"/>
        <end position="152"/>
    </location>
</feature>
<keyword evidence="4" id="KW-1185">Reference proteome</keyword>
<dbReference type="AlphaFoldDB" id="A0AAN7Q1J1"/>
<comment type="caution">
    <text evidence="3">The sequence shown here is derived from an EMBL/GenBank/DDBJ whole genome shotgun (WGS) entry which is preliminary data.</text>
</comment>
<dbReference type="EMBL" id="JARPUR010000002">
    <property type="protein sequence ID" value="KAK4882307.1"/>
    <property type="molecule type" value="Genomic_DNA"/>
</dbReference>
<dbReference type="PANTHER" id="PTHR47595">
    <property type="entry name" value="HEAT SHOCK 70 KDA PROTEIN 14"/>
    <property type="match status" value="1"/>
</dbReference>
<gene>
    <name evidence="3" type="ORF">RN001_005626</name>
</gene>
<evidence type="ECO:0000313" key="3">
    <source>
        <dbReference type="EMBL" id="KAK4882307.1"/>
    </source>
</evidence>
<proteinExistence type="predicted"/>
<evidence type="ECO:0000256" key="1">
    <source>
        <dbReference type="SAM" id="MobiDB-lite"/>
    </source>
</evidence>